<evidence type="ECO:0000313" key="2">
    <source>
        <dbReference type="EnsemblMetazoa" id="MESCA007871-PA"/>
    </source>
</evidence>
<sequence>KKIKIFTETSEEEFVGFTYFYSPHKITRDISLGNSQFSPYVRLDRNVVARELEKMGKLKNERSHSMDSKFLRRSTRKKSACFIDYTEDDTSQSNSEPEIKKPTIKQRRKTCSWDTDEPYNPSQSNINKRRKTICKELDKAKSPRKRSKTPSKPEKQEAPISPIFETIPIKQKSSVSMKIPSFKSQSLFTFKDPVIELSWTEKMLTAPPTNFGKIQQRRKTLLSSPLLTFQNSSDLRDLDTNSNDSVILISSDQKPKDKCSKKDRVDKKQKLKNIEKSEGQLFKKLKGGESPPSIFSRQQNTEPSIESAVLGFKRLHLKTSNEPEEEPKKPVIQSCLKSVTSQNAPTVKKTKSISFKQPIEEKREIERVKKRRKTLHPTDSLQKPSIFDFSEKSSNGDFLKIKKRRQSSFKQTSNSSNPQVKKKKSKKIELVNELIGPPTPPPSTSTLSNSKKLSNQHKKSLNHSKVTFNHKKESSKPSQQMTPEAYREFHLQRTLDNFEMLTENSEHHNRITHRRNTTTDSKNGHSSSRRILTRRLSTVPDDNGVSSTVDIEESLSSPMTSPATGIEDRTPPTPDR</sequence>
<evidence type="ECO:0000313" key="3">
    <source>
        <dbReference type="Proteomes" id="UP000015102"/>
    </source>
</evidence>
<feature type="compositionally biased region" description="Basic and acidic residues" evidence="1">
    <location>
        <begin position="566"/>
        <end position="576"/>
    </location>
</feature>
<feature type="region of interest" description="Disordered" evidence="1">
    <location>
        <begin position="317"/>
        <end position="483"/>
    </location>
</feature>
<accession>T1GVQ5</accession>
<name>T1GVQ5_MEGSC</name>
<dbReference type="HOGENOM" id="CLU_473796_0_0_1"/>
<feature type="region of interest" description="Disordered" evidence="1">
    <location>
        <begin position="87"/>
        <end position="162"/>
    </location>
</feature>
<feature type="region of interest" description="Disordered" evidence="1">
    <location>
        <begin position="505"/>
        <end position="576"/>
    </location>
</feature>
<keyword evidence="3" id="KW-1185">Reference proteome</keyword>
<organism evidence="2 3">
    <name type="scientific">Megaselia scalaris</name>
    <name type="common">Humpbacked fly</name>
    <name type="synonym">Phora scalaris</name>
    <dbReference type="NCBI Taxonomy" id="36166"/>
    <lineage>
        <taxon>Eukaryota</taxon>
        <taxon>Metazoa</taxon>
        <taxon>Ecdysozoa</taxon>
        <taxon>Arthropoda</taxon>
        <taxon>Hexapoda</taxon>
        <taxon>Insecta</taxon>
        <taxon>Pterygota</taxon>
        <taxon>Neoptera</taxon>
        <taxon>Endopterygota</taxon>
        <taxon>Diptera</taxon>
        <taxon>Brachycera</taxon>
        <taxon>Muscomorpha</taxon>
        <taxon>Platypezoidea</taxon>
        <taxon>Phoridae</taxon>
        <taxon>Megaseliini</taxon>
        <taxon>Megaselia</taxon>
    </lineage>
</organism>
<dbReference type="EMBL" id="CAQQ02044444">
    <property type="status" value="NOT_ANNOTATED_CDS"/>
    <property type="molecule type" value="Genomic_DNA"/>
</dbReference>
<feature type="compositionally biased region" description="Low complexity" evidence="1">
    <location>
        <begin position="444"/>
        <end position="453"/>
    </location>
</feature>
<proteinExistence type="predicted"/>
<evidence type="ECO:0000256" key="1">
    <source>
        <dbReference type="SAM" id="MobiDB-lite"/>
    </source>
</evidence>
<reference evidence="2" key="2">
    <citation type="submission" date="2015-06" db="UniProtKB">
        <authorList>
            <consortium name="EnsemblMetazoa"/>
        </authorList>
    </citation>
    <scope>IDENTIFICATION</scope>
</reference>
<protein>
    <submittedName>
        <fullName evidence="2">Uncharacterized protein</fullName>
    </submittedName>
</protein>
<dbReference type="AlphaFoldDB" id="T1GVQ5"/>
<feature type="compositionally biased region" description="Polar residues" evidence="1">
    <location>
        <begin position="544"/>
        <end position="563"/>
    </location>
</feature>
<dbReference type="EnsemblMetazoa" id="MESCA007871-RA">
    <property type="protein sequence ID" value="MESCA007871-PA"/>
    <property type="gene ID" value="MESCA007871"/>
</dbReference>
<dbReference type="EMBL" id="CAQQ02044445">
    <property type="status" value="NOT_ANNOTATED_CDS"/>
    <property type="molecule type" value="Genomic_DNA"/>
</dbReference>
<feature type="compositionally biased region" description="Polar residues" evidence="1">
    <location>
        <begin position="335"/>
        <end position="345"/>
    </location>
</feature>
<reference evidence="3" key="1">
    <citation type="submission" date="2013-02" db="EMBL/GenBank/DDBJ databases">
        <authorList>
            <person name="Hughes D."/>
        </authorList>
    </citation>
    <scope>NUCLEOTIDE SEQUENCE</scope>
    <source>
        <strain>Durham</strain>
        <strain evidence="3">NC isolate 2 -- Noor lab</strain>
    </source>
</reference>
<feature type="compositionally biased region" description="Basic and acidic residues" evidence="1">
    <location>
        <begin position="358"/>
        <end position="367"/>
    </location>
</feature>
<dbReference type="Proteomes" id="UP000015102">
    <property type="component" value="Unassembled WGS sequence"/>
</dbReference>
<feature type="compositionally biased region" description="Polar residues" evidence="1">
    <location>
        <begin position="408"/>
        <end position="419"/>
    </location>
</feature>